<protein>
    <recommendedName>
        <fullName evidence="9">Serine protease</fullName>
    </recommendedName>
</protein>
<evidence type="ECO:0000256" key="6">
    <source>
        <dbReference type="SAM" id="SignalP"/>
    </source>
</evidence>
<dbReference type="PANTHER" id="PTHR11010:SF23">
    <property type="entry name" value="SERINE PEPTIDASE"/>
    <property type="match status" value="1"/>
</dbReference>
<evidence type="ECO:0000313" key="7">
    <source>
        <dbReference type="EMBL" id="KAF4948332.1"/>
    </source>
</evidence>
<reference evidence="7" key="2">
    <citation type="submission" date="2020-05" db="EMBL/GenBank/DDBJ databases">
        <authorList>
            <person name="Kim H.-S."/>
            <person name="Proctor R.H."/>
            <person name="Brown D.W."/>
        </authorList>
    </citation>
    <scope>NUCLEOTIDE SEQUENCE</scope>
    <source>
        <strain evidence="7">NRRL 20472</strain>
    </source>
</reference>
<accession>A0A8H4WS58</accession>
<dbReference type="OrthoDB" id="1735038at2759"/>
<keyword evidence="2" id="KW-0645">Protease</keyword>
<evidence type="ECO:0008006" key="9">
    <source>
        <dbReference type="Google" id="ProtNLM"/>
    </source>
</evidence>
<dbReference type="GO" id="GO:0008239">
    <property type="term" value="F:dipeptidyl-peptidase activity"/>
    <property type="evidence" value="ECO:0007669"/>
    <property type="project" value="TreeGrafter"/>
</dbReference>
<dbReference type="AlphaFoldDB" id="A0A8H4WS58"/>
<keyword evidence="3 6" id="KW-0732">Signal</keyword>
<keyword evidence="5" id="KW-0325">Glycoprotein</keyword>
<comment type="similarity">
    <text evidence="1">Belongs to the peptidase S28 family.</text>
</comment>
<dbReference type="Proteomes" id="UP000622797">
    <property type="component" value="Unassembled WGS sequence"/>
</dbReference>
<comment type="caution">
    <text evidence="7">The sequence shown here is derived from an EMBL/GenBank/DDBJ whole genome shotgun (WGS) entry which is preliminary data.</text>
</comment>
<evidence type="ECO:0000256" key="4">
    <source>
        <dbReference type="ARBA" id="ARBA00022801"/>
    </source>
</evidence>
<evidence type="ECO:0000256" key="3">
    <source>
        <dbReference type="ARBA" id="ARBA00022729"/>
    </source>
</evidence>
<dbReference type="InterPro" id="IPR008758">
    <property type="entry name" value="Peptidase_S28"/>
</dbReference>
<dbReference type="Gene3D" id="3.40.50.1820">
    <property type="entry name" value="alpha/beta hydrolase"/>
    <property type="match status" value="2"/>
</dbReference>
<keyword evidence="8" id="KW-1185">Reference proteome</keyword>
<dbReference type="EMBL" id="JABEXW010001056">
    <property type="protein sequence ID" value="KAF4948332.1"/>
    <property type="molecule type" value="Genomic_DNA"/>
</dbReference>
<proteinExistence type="inferred from homology"/>
<dbReference type="PANTHER" id="PTHR11010">
    <property type="entry name" value="PROTEASE S28 PRO-X CARBOXYPEPTIDASE-RELATED"/>
    <property type="match status" value="1"/>
</dbReference>
<dbReference type="InterPro" id="IPR029058">
    <property type="entry name" value="AB_hydrolase_fold"/>
</dbReference>
<dbReference type="GO" id="GO:0006508">
    <property type="term" value="P:proteolysis"/>
    <property type="evidence" value="ECO:0007669"/>
    <property type="project" value="UniProtKB-KW"/>
</dbReference>
<feature type="signal peptide" evidence="6">
    <location>
        <begin position="1"/>
        <end position="22"/>
    </location>
</feature>
<evidence type="ECO:0000256" key="1">
    <source>
        <dbReference type="ARBA" id="ARBA00011079"/>
    </source>
</evidence>
<name>A0A8H4WS58_9HYPO</name>
<dbReference type="SUPFAM" id="SSF53474">
    <property type="entry name" value="alpha/beta-Hydrolases"/>
    <property type="match status" value="1"/>
</dbReference>
<dbReference type="GO" id="GO:0070008">
    <property type="term" value="F:serine-type exopeptidase activity"/>
    <property type="evidence" value="ECO:0007669"/>
    <property type="project" value="InterPro"/>
</dbReference>
<evidence type="ECO:0000256" key="5">
    <source>
        <dbReference type="ARBA" id="ARBA00023180"/>
    </source>
</evidence>
<evidence type="ECO:0000313" key="8">
    <source>
        <dbReference type="Proteomes" id="UP000622797"/>
    </source>
</evidence>
<feature type="chain" id="PRO_5034273557" description="Serine protease" evidence="6">
    <location>
        <begin position="23"/>
        <end position="506"/>
    </location>
</feature>
<reference evidence="7" key="1">
    <citation type="journal article" date="2020" name="BMC Genomics">
        <title>Correction to: Identification and distribution of gene clusters required for synthesis of sphingolipid metabolism inhibitors in diverse species of the filamentous fungus Fusarium.</title>
        <authorList>
            <person name="Kim H.S."/>
            <person name="Lohmar J.M."/>
            <person name="Busman M."/>
            <person name="Brown D.W."/>
            <person name="Naumann T.A."/>
            <person name="Divon H.H."/>
            <person name="Lysoe E."/>
            <person name="Uhlig S."/>
            <person name="Proctor R.H."/>
        </authorList>
    </citation>
    <scope>NUCLEOTIDE SEQUENCE</scope>
    <source>
        <strain evidence="7">NRRL 20472</strain>
    </source>
</reference>
<dbReference type="Pfam" id="PF05577">
    <property type="entry name" value="Peptidase_S28"/>
    <property type="match status" value="1"/>
</dbReference>
<keyword evidence="4" id="KW-0378">Hydrolase</keyword>
<sequence>MHFSTIASLTIELLLFVDLSCASPRDVKSRTKRHLVARSSSEDNTGAATRGIFKQLIDHNNPDLGTFNQRFWWNADHYGGPGSPVIMEAPGEASVDEDDLDFSNDTLIGLFAQKTKGAVISLEHRYWGKSSPVGTNFTTETLQHLNLNQSIQDLVYFARNVHLKFDPHGKSKPHKAPWVLSGCSYPGALAAWTNALAPGTFWAYHCSSAVVEAVSTFWQYWSTIEEAIPRNCSADFKRIVKSVDRTLSHGSAHAKAQVKQFYGYDGETTDADFAGAISDTFAGFQDTDLTSVNVNTTLACDYIENQWPGSNAKMPGPEGVGLYRARRGLAKWMKKQQKESEYLTKREELDNKLWDWYLCNEAFEWWQVWGNESDSGLVPSALTRHSKYKECQREFPDVDGYSFGWKRGHDAQRVNEITGGWSVTNTERVMWVNGEYDPWIGATVSSKWRPGGPLKSTEEAPVWVIPKAAHCNDVWTTNRADPGTRKVIDAVVKQMEKWVSDYYKSH</sequence>
<organism evidence="7 8">
    <name type="scientific">Fusarium sarcochroum</name>
    <dbReference type="NCBI Taxonomy" id="1208366"/>
    <lineage>
        <taxon>Eukaryota</taxon>
        <taxon>Fungi</taxon>
        <taxon>Dikarya</taxon>
        <taxon>Ascomycota</taxon>
        <taxon>Pezizomycotina</taxon>
        <taxon>Sordariomycetes</taxon>
        <taxon>Hypocreomycetidae</taxon>
        <taxon>Hypocreales</taxon>
        <taxon>Nectriaceae</taxon>
        <taxon>Fusarium</taxon>
        <taxon>Fusarium lateritium species complex</taxon>
    </lineage>
</organism>
<gene>
    <name evidence="7" type="ORF">FSARC_13773</name>
</gene>
<evidence type="ECO:0000256" key="2">
    <source>
        <dbReference type="ARBA" id="ARBA00022670"/>
    </source>
</evidence>